<evidence type="ECO:0000256" key="1">
    <source>
        <dbReference type="SAM" id="MobiDB-lite"/>
    </source>
</evidence>
<keyword evidence="4" id="KW-1185">Reference proteome</keyword>
<feature type="region of interest" description="Disordered" evidence="1">
    <location>
        <begin position="51"/>
        <end position="76"/>
    </location>
</feature>
<dbReference type="Gene3D" id="2.40.70.10">
    <property type="entry name" value="Acid Proteases"/>
    <property type="match status" value="1"/>
</dbReference>
<dbReference type="Pfam" id="PF17919">
    <property type="entry name" value="RT_RNaseH_2"/>
    <property type="match status" value="1"/>
</dbReference>
<name>A0ABY9DC64_VITVI</name>
<evidence type="ECO:0000313" key="3">
    <source>
        <dbReference type="EMBL" id="WKA05269.1"/>
    </source>
</evidence>
<accession>A0ABY9DC64</accession>
<dbReference type="SUPFAM" id="SSF56672">
    <property type="entry name" value="DNA/RNA polymerases"/>
    <property type="match status" value="1"/>
</dbReference>
<gene>
    <name evidence="3" type="ORF">VitviT2T_023244</name>
</gene>
<feature type="domain" description="Reverse transcriptase/retrotransposon-derived protein RNase H-like" evidence="2">
    <location>
        <begin position="235"/>
        <end position="329"/>
    </location>
</feature>
<dbReference type="Proteomes" id="UP001227230">
    <property type="component" value="Chromosome 15"/>
</dbReference>
<organism evidence="3 4">
    <name type="scientific">Vitis vinifera</name>
    <name type="common">Grape</name>
    <dbReference type="NCBI Taxonomy" id="29760"/>
    <lineage>
        <taxon>Eukaryota</taxon>
        <taxon>Viridiplantae</taxon>
        <taxon>Streptophyta</taxon>
        <taxon>Embryophyta</taxon>
        <taxon>Tracheophyta</taxon>
        <taxon>Spermatophyta</taxon>
        <taxon>Magnoliopsida</taxon>
        <taxon>eudicotyledons</taxon>
        <taxon>Gunneridae</taxon>
        <taxon>Pentapetalae</taxon>
        <taxon>rosids</taxon>
        <taxon>Vitales</taxon>
        <taxon>Vitaceae</taxon>
        <taxon>Viteae</taxon>
        <taxon>Vitis</taxon>
    </lineage>
</organism>
<proteinExistence type="predicted"/>
<dbReference type="EMBL" id="CP126662">
    <property type="protein sequence ID" value="WKA05269.1"/>
    <property type="molecule type" value="Genomic_DNA"/>
</dbReference>
<reference evidence="3 4" key="1">
    <citation type="journal article" date="2023" name="Hortic Res">
        <title>The complete reference genome for grapevine (Vitis vinifera L.) genetics and breeding.</title>
        <authorList>
            <person name="Shi X."/>
            <person name="Cao S."/>
            <person name="Wang X."/>
            <person name="Huang S."/>
            <person name="Wang Y."/>
            <person name="Liu Z."/>
            <person name="Liu W."/>
            <person name="Leng X."/>
            <person name="Peng Y."/>
            <person name="Wang N."/>
            <person name="Wang Y."/>
            <person name="Ma Z."/>
            <person name="Xu X."/>
            <person name="Zhang F."/>
            <person name="Xue H."/>
            <person name="Zhong H."/>
            <person name="Wang Y."/>
            <person name="Zhang K."/>
            <person name="Velt A."/>
            <person name="Avia K."/>
            <person name="Holtgrawe D."/>
            <person name="Grimplet J."/>
            <person name="Matus J.T."/>
            <person name="Ware D."/>
            <person name="Wu X."/>
            <person name="Wang H."/>
            <person name="Liu C."/>
            <person name="Fang Y."/>
            <person name="Rustenholz C."/>
            <person name="Cheng Z."/>
            <person name="Xiao H."/>
            <person name="Zhou Y."/>
        </authorList>
    </citation>
    <scope>NUCLEOTIDE SEQUENCE [LARGE SCALE GENOMIC DNA]</scope>
    <source>
        <strain evidence="4">cv. Pinot noir / PN40024</strain>
        <tissue evidence="3">Leaf</tissue>
    </source>
</reference>
<dbReference type="Gene3D" id="3.10.20.370">
    <property type="match status" value="1"/>
</dbReference>
<evidence type="ECO:0000313" key="4">
    <source>
        <dbReference type="Proteomes" id="UP001227230"/>
    </source>
</evidence>
<dbReference type="PANTHER" id="PTHR33067">
    <property type="entry name" value="RNA-DIRECTED DNA POLYMERASE-RELATED"/>
    <property type="match status" value="1"/>
</dbReference>
<dbReference type="PANTHER" id="PTHR33067:SF31">
    <property type="entry name" value="RNA-DIRECTED DNA POLYMERASE"/>
    <property type="match status" value="1"/>
</dbReference>
<dbReference type="CDD" id="cd09274">
    <property type="entry name" value="RNase_HI_RT_Ty3"/>
    <property type="match status" value="1"/>
</dbReference>
<dbReference type="CDD" id="cd00303">
    <property type="entry name" value="retropepsin_like"/>
    <property type="match status" value="1"/>
</dbReference>
<dbReference type="InterPro" id="IPR041577">
    <property type="entry name" value="RT_RNaseH_2"/>
</dbReference>
<evidence type="ECO:0000259" key="2">
    <source>
        <dbReference type="Pfam" id="PF17919"/>
    </source>
</evidence>
<sequence>MGATMKNLEVQIGQLATTINAQQIGTFHSNTEVNPKEQCKAITLRNGREIERSPSKETKFTPIDANNGQNKNKAEEEEIVDDTLRDTGMLPAISFPDNPLILSTPLPYPQHALEQMPNYVKFMKDIISKKTRKLGLGEMKQTTISLQLAYQSIKYPCGIIEDILVKVDKFIFPIDFMVLDMEEDQEVPLILGRPFLAMGRALIDVQKGELTLRVNKKEVMFNIYQAMRFPEDPSTCFQAFNAIKEKLVSAPIMIVPDWNQPFEVMCDASDFAIGAILGQRRDKLFRAIYYASLTLNEAQLNYTTTEKEILVVVFACDKFQSYLIGTKFDLEIRDMKGSENSVADHLSRVEQEEVRSDSVIQEVFPDEQLFACEIKLPWYADIVNYLACKVLPPDLTYHQSQKFLHDVKYYLWDEPLLFKRCPDQIIRRCVLEEEMH</sequence>
<dbReference type="InterPro" id="IPR021109">
    <property type="entry name" value="Peptidase_aspartic_dom_sf"/>
</dbReference>
<dbReference type="InterPro" id="IPR043502">
    <property type="entry name" value="DNA/RNA_pol_sf"/>
</dbReference>
<protein>
    <recommendedName>
        <fullName evidence="2">Reverse transcriptase/retrotransposon-derived protein RNase H-like domain-containing protein</fullName>
    </recommendedName>
</protein>